<proteinExistence type="predicted"/>
<dbReference type="AlphaFoldDB" id="A0A6A6SJL2"/>
<dbReference type="EMBL" id="MU004602">
    <property type="protein sequence ID" value="KAF2647592.1"/>
    <property type="molecule type" value="Genomic_DNA"/>
</dbReference>
<evidence type="ECO:0000313" key="2">
    <source>
        <dbReference type="Proteomes" id="UP000799324"/>
    </source>
</evidence>
<gene>
    <name evidence="1" type="ORF">K491DRAFT_614371</name>
</gene>
<dbReference type="OrthoDB" id="5421601at2759"/>
<keyword evidence="2" id="KW-1185">Reference proteome</keyword>
<reference evidence="1" key="1">
    <citation type="journal article" date="2020" name="Stud. Mycol.">
        <title>101 Dothideomycetes genomes: a test case for predicting lifestyles and emergence of pathogens.</title>
        <authorList>
            <person name="Haridas S."/>
            <person name="Albert R."/>
            <person name="Binder M."/>
            <person name="Bloem J."/>
            <person name="Labutti K."/>
            <person name="Salamov A."/>
            <person name="Andreopoulos B."/>
            <person name="Baker S."/>
            <person name="Barry K."/>
            <person name="Bills G."/>
            <person name="Bluhm B."/>
            <person name="Cannon C."/>
            <person name="Castanera R."/>
            <person name="Culley D."/>
            <person name="Daum C."/>
            <person name="Ezra D."/>
            <person name="Gonzalez J."/>
            <person name="Henrissat B."/>
            <person name="Kuo A."/>
            <person name="Liang C."/>
            <person name="Lipzen A."/>
            <person name="Lutzoni F."/>
            <person name="Magnuson J."/>
            <person name="Mondo S."/>
            <person name="Nolan M."/>
            <person name="Ohm R."/>
            <person name="Pangilinan J."/>
            <person name="Park H.-J."/>
            <person name="Ramirez L."/>
            <person name="Alfaro M."/>
            <person name="Sun H."/>
            <person name="Tritt A."/>
            <person name="Yoshinaga Y."/>
            <person name="Zwiers L.-H."/>
            <person name="Turgeon B."/>
            <person name="Goodwin S."/>
            <person name="Spatafora J."/>
            <person name="Crous P."/>
            <person name="Grigoriev I."/>
        </authorList>
    </citation>
    <scope>NUCLEOTIDE SEQUENCE</scope>
    <source>
        <strain evidence="1">CBS 122681</strain>
    </source>
</reference>
<sequence>MTLLGLADELLALIVEHAIPEGFESLRLTCHKLHTLCKPSIREHNKLRLHFRNFAYTGADYAGREKKIRSSFELISRIAQEPLVARYIEHADFEADSRIPADGPFLWRMEIYGYRPETVRDLFANSRYLSGTEWQDYFEKYERDLKDHRYCQASASFLLTLLSNVKTVVLPRYWTHDPETEKLLEAMVRHARQPNATPTNASLLSVTTLKFSFARQGLILNKITPLLALLRIQKFYAPTSISHTEAPEHSSPCRTLSPSLGSTLEVAYFLRSNIDGPGMKHFLRCTPRLRTLVYSHSDKQFTRIWDICELVTTIGKEAGSHLEELSITKHDFSGKIALGTTNMRDFSRLHKLEILLDLATCVIRSVTHLEAKESIRTDSVEDADLSHVDLLICGLPQQHVRTLETMFQGFAEKKAAQLPSLKEIRVWADWTTDKAYRARCEKLVPEAETVGVTVHIGLGAGWTRVTDYAGRSP</sequence>
<name>A0A6A6SJL2_9PLEO</name>
<organism evidence="1 2">
    <name type="scientific">Lophiostoma macrostomum CBS 122681</name>
    <dbReference type="NCBI Taxonomy" id="1314788"/>
    <lineage>
        <taxon>Eukaryota</taxon>
        <taxon>Fungi</taxon>
        <taxon>Dikarya</taxon>
        <taxon>Ascomycota</taxon>
        <taxon>Pezizomycotina</taxon>
        <taxon>Dothideomycetes</taxon>
        <taxon>Pleosporomycetidae</taxon>
        <taxon>Pleosporales</taxon>
        <taxon>Lophiostomataceae</taxon>
        <taxon>Lophiostoma</taxon>
    </lineage>
</organism>
<evidence type="ECO:0008006" key="3">
    <source>
        <dbReference type="Google" id="ProtNLM"/>
    </source>
</evidence>
<accession>A0A6A6SJL2</accession>
<protein>
    <recommendedName>
        <fullName evidence="3">F-box domain-containing protein</fullName>
    </recommendedName>
</protein>
<evidence type="ECO:0000313" key="1">
    <source>
        <dbReference type="EMBL" id="KAF2647592.1"/>
    </source>
</evidence>
<dbReference type="Proteomes" id="UP000799324">
    <property type="component" value="Unassembled WGS sequence"/>
</dbReference>